<dbReference type="Pfam" id="PF11222">
    <property type="entry name" value="DUF3017"/>
    <property type="match status" value="1"/>
</dbReference>
<dbReference type="RefSeq" id="WP_203747224.1">
    <property type="nucleotide sequence ID" value="NZ_BONK01000001.1"/>
</dbReference>
<feature type="transmembrane region" description="Helical" evidence="2">
    <location>
        <begin position="72"/>
        <end position="92"/>
    </location>
</feature>
<comment type="caution">
    <text evidence="3">The sequence shown here is derived from an EMBL/GenBank/DDBJ whole genome shotgun (WGS) entry which is preliminary data.</text>
</comment>
<evidence type="ECO:0000313" key="4">
    <source>
        <dbReference type="Proteomes" id="UP000632740"/>
    </source>
</evidence>
<reference evidence="3" key="1">
    <citation type="submission" date="2021-01" db="EMBL/GenBank/DDBJ databases">
        <title>Whole genome shotgun sequence of Cellulomonas chitinilytica NBRC 110799.</title>
        <authorList>
            <person name="Komaki H."/>
            <person name="Tamura T."/>
        </authorList>
    </citation>
    <scope>NUCLEOTIDE SEQUENCE</scope>
    <source>
        <strain evidence="3">NBRC 110799</strain>
    </source>
</reference>
<keyword evidence="4" id="KW-1185">Reference proteome</keyword>
<feature type="region of interest" description="Disordered" evidence="1">
    <location>
        <begin position="1"/>
        <end position="27"/>
    </location>
</feature>
<dbReference type="EMBL" id="BONK01000001">
    <property type="protein sequence ID" value="GIG19370.1"/>
    <property type="molecule type" value="Genomic_DNA"/>
</dbReference>
<gene>
    <name evidence="3" type="ORF">Cch01nite_00940</name>
</gene>
<keyword evidence="2" id="KW-0812">Transmembrane</keyword>
<evidence type="ECO:0008006" key="5">
    <source>
        <dbReference type="Google" id="ProtNLM"/>
    </source>
</evidence>
<feature type="transmembrane region" description="Helical" evidence="2">
    <location>
        <begin position="104"/>
        <end position="123"/>
    </location>
</feature>
<organism evidence="3 4">
    <name type="scientific">Cellulomonas chitinilytica</name>
    <dbReference type="NCBI Taxonomy" id="398759"/>
    <lineage>
        <taxon>Bacteria</taxon>
        <taxon>Bacillati</taxon>
        <taxon>Actinomycetota</taxon>
        <taxon>Actinomycetes</taxon>
        <taxon>Micrococcales</taxon>
        <taxon>Cellulomonadaceae</taxon>
        <taxon>Cellulomonas</taxon>
    </lineage>
</organism>
<dbReference type="Proteomes" id="UP000632740">
    <property type="component" value="Unassembled WGS sequence"/>
</dbReference>
<feature type="transmembrane region" description="Helical" evidence="2">
    <location>
        <begin position="48"/>
        <end position="66"/>
    </location>
</feature>
<dbReference type="InterPro" id="IPR021385">
    <property type="entry name" value="DUF3017"/>
</dbReference>
<evidence type="ECO:0000256" key="1">
    <source>
        <dbReference type="SAM" id="MobiDB-lite"/>
    </source>
</evidence>
<evidence type="ECO:0000313" key="3">
    <source>
        <dbReference type="EMBL" id="GIG19370.1"/>
    </source>
</evidence>
<protein>
    <recommendedName>
        <fullName evidence="5">DUF3017 domain-containing protein</fullName>
    </recommendedName>
</protein>
<sequence>MVQERVHGGPVGRPAEPPAGSGPVPVEEQALDPRTIARASLQASKNASLWWTSAGIVVSVAVALLVSTRAGAFTLAAVTAVCAVVRLVLPSPGPVAVSVRSRPFDVLVLLTFAGGIAFLAQILPAGSR</sequence>
<proteinExistence type="predicted"/>
<accession>A0A919TXF5</accession>
<keyword evidence="2" id="KW-0472">Membrane</keyword>
<dbReference type="AlphaFoldDB" id="A0A919TXF5"/>
<keyword evidence="2" id="KW-1133">Transmembrane helix</keyword>
<name>A0A919TXF5_9CELL</name>
<evidence type="ECO:0000256" key="2">
    <source>
        <dbReference type="SAM" id="Phobius"/>
    </source>
</evidence>